<feature type="chain" id="PRO_5022246005" evidence="1">
    <location>
        <begin position="20"/>
        <end position="266"/>
    </location>
</feature>
<proteinExistence type="predicted"/>
<evidence type="ECO:0000313" key="4">
    <source>
        <dbReference type="Proteomes" id="UP000320582"/>
    </source>
</evidence>
<reference evidence="3 4" key="1">
    <citation type="submission" date="2019-06" db="EMBL/GenBank/DDBJ databases">
        <title>Genomic Encyclopedia of Archaeal and Bacterial Type Strains, Phase II (KMG-II): from individual species to whole genera.</title>
        <authorList>
            <person name="Goeker M."/>
        </authorList>
    </citation>
    <scope>NUCLEOTIDE SEQUENCE [LARGE SCALE GENOMIC DNA]</scope>
    <source>
        <strain evidence="3 4">DSM 18423</strain>
    </source>
</reference>
<gene>
    <name evidence="3" type="ORF">BD293_2367</name>
</gene>
<dbReference type="Pfam" id="PF11412">
    <property type="entry name" value="DsbD_N"/>
    <property type="match status" value="1"/>
</dbReference>
<dbReference type="RefSeq" id="WP_170207119.1">
    <property type="nucleotide sequence ID" value="NZ_VFPT01000001.1"/>
</dbReference>
<dbReference type="AlphaFoldDB" id="A0A543KF68"/>
<feature type="domain" description="Thiol:disulfide interchange protein DsbD N-terminal" evidence="2">
    <location>
        <begin position="40"/>
        <end position="140"/>
    </location>
</feature>
<name>A0A543KF68_9RHOB</name>
<evidence type="ECO:0000259" key="2">
    <source>
        <dbReference type="Pfam" id="PF11412"/>
    </source>
</evidence>
<evidence type="ECO:0000256" key="1">
    <source>
        <dbReference type="SAM" id="SignalP"/>
    </source>
</evidence>
<evidence type="ECO:0000313" key="3">
    <source>
        <dbReference type="EMBL" id="TQM93721.1"/>
    </source>
</evidence>
<organism evidence="3 4">
    <name type="scientific">Roseinatronobacter monicus</name>
    <dbReference type="NCBI Taxonomy" id="393481"/>
    <lineage>
        <taxon>Bacteria</taxon>
        <taxon>Pseudomonadati</taxon>
        <taxon>Pseudomonadota</taxon>
        <taxon>Alphaproteobacteria</taxon>
        <taxon>Rhodobacterales</taxon>
        <taxon>Paracoccaceae</taxon>
        <taxon>Roseinatronobacter</taxon>
    </lineage>
</organism>
<keyword evidence="1" id="KW-0732">Signal</keyword>
<feature type="signal peptide" evidence="1">
    <location>
        <begin position="1"/>
        <end position="19"/>
    </location>
</feature>
<comment type="caution">
    <text evidence="3">The sequence shown here is derived from an EMBL/GenBank/DDBJ whole genome shotgun (WGS) entry which is preliminary data.</text>
</comment>
<dbReference type="Proteomes" id="UP000320582">
    <property type="component" value="Unassembled WGS sequence"/>
</dbReference>
<dbReference type="InterPro" id="IPR028250">
    <property type="entry name" value="DsbDN"/>
</dbReference>
<dbReference type="EMBL" id="VFPT01000001">
    <property type="protein sequence ID" value="TQM93721.1"/>
    <property type="molecule type" value="Genomic_DNA"/>
</dbReference>
<keyword evidence="4" id="KW-1185">Reference proteome</keyword>
<protein>
    <submittedName>
        <fullName evidence="3">Disulfide bond corrector protein DsbC</fullName>
    </submittedName>
</protein>
<sequence>MFRTLATLCALAAPFAGHAQAPHPSEIIEANMRPGWKTDAGTYMAALHLQLAQDWITYWRHPGESGIAPKLDISASRNLAGARILWPEPRLFIMAGFASIGYADDIVLPIELTPIDPSLPVELNATLSVGVCADICIPVDLSLNAAVNGKGAPDGVIAAALTHRPRDASTAGLNGISCAISPDKRGLRLSASLQMPPQGTDEFVLVEMLGTTMPARVMPTQRQGDTLTGQTLFRTKTGGSIDRSAVRISVVSEHGTTVHQGCALSD</sequence>
<accession>A0A543KF68</accession>